<comment type="caution">
    <text evidence="1">The sequence shown here is derived from an EMBL/GenBank/DDBJ whole genome shotgun (WGS) entry which is preliminary data.</text>
</comment>
<protein>
    <recommendedName>
        <fullName evidence="3">CCHC-type domain-containing protein</fullName>
    </recommendedName>
</protein>
<evidence type="ECO:0008006" key="3">
    <source>
        <dbReference type="Google" id="ProtNLM"/>
    </source>
</evidence>
<dbReference type="AlphaFoldDB" id="A0A7J7K2L5"/>
<keyword evidence="2" id="KW-1185">Reference proteome</keyword>
<proteinExistence type="predicted"/>
<accession>A0A7J7K2L5</accession>
<dbReference type="InterPro" id="IPR050951">
    <property type="entry name" value="Retrovirus_Pol_polyprotein"/>
</dbReference>
<sequence length="304" mass="34774">MLIYCMGREAEAIINQITVRQPRAAVAADAARGIIAVEAEDAERTLYARTVEALDAYFTQRDNHLHYAVLFMSLSQQSEESNEHFIRSLHELVSRCSGWDQQHKEDMMRIRLLAGMKDKDLSRDLQVKDNITLDQIKQQLRTKEIIAQNQKAKLDGERQVFTVRNKQGTDSNQYASENRENKGQNGQLIRDCKYCSRDHVKRRCPANNKQCNKCQSMGHFSKVCRKTNTKRVNQIEAPQGDSSEEGDTFHVHVLSDDRHINTGLKGSITCTKWTLNFLIKGDILQARVDTGQRLVQCPRIGLRS</sequence>
<dbReference type="Gene3D" id="4.10.60.10">
    <property type="entry name" value="Zinc finger, CCHC-type"/>
    <property type="match status" value="1"/>
</dbReference>
<reference evidence="1" key="1">
    <citation type="submission" date="2020-06" db="EMBL/GenBank/DDBJ databases">
        <title>Draft genome of Bugula neritina, a colonial animal packing powerful symbionts and potential medicines.</title>
        <authorList>
            <person name="Rayko M."/>
        </authorList>
    </citation>
    <scope>NUCLEOTIDE SEQUENCE [LARGE SCALE GENOMIC DNA]</scope>
    <source>
        <strain evidence="1">Kwan_BN1</strain>
    </source>
</reference>
<gene>
    <name evidence="1" type="ORF">EB796_008812</name>
</gene>
<evidence type="ECO:0000313" key="2">
    <source>
        <dbReference type="Proteomes" id="UP000593567"/>
    </source>
</evidence>
<organism evidence="1 2">
    <name type="scientific">Bugula neritina</name>
    <name type="common">Brown bryozoan</name>
    <name type="synonym">Sertularia neritina</name>
    <dbReference type="NCBI Taxonomy" id="10212"/>
    <lineage>
        <taxon>Eukaryota</taxon>
        <taxon>Metazoa</taxon>
        <taxon>Spiralia</taxon>
        <taxon>Lophotrochozoa</taxon>
        <taxon>Bryozoa</taxon>
        <taxon>Gymnolaemata</taxon>
        <taxon>Cheilostomatida</taxon>
        <taxon>Flustrina</taxon>
        <taxon>Buguloidea</taxon>
        <taxon>Bugulidae</taxon>
        <taxon>Bugula</taxon>
    </lineage>
</organism>
<dbReference type="OrthoDB" id="6160000at2759"/>
<evidence type="ECO:0000313" key="1">
    <source>
        <dbReference type="EMBL" id="KAF6032882.1"/>
    </source>
</evidence>
<name>A0A7J7K2L5_BUGNE</name>
<dbReference type="PANTHER" id="PTHR37984:SF5">
    <property type="entry name" value="PROTEIN NYNRIN-LIKE"/>
    <property type="match status" value="1"/>
</dbReference>
<dbReference type="PANTHER" id="PTHR37984">
    <property type="entry name" value="PROTEIN CBG26694"/>
    <property type="match status" value="1"/>
</dbReference>
<dbReference type="EMBL" id="VXIV02001470">
    <property type="protein sequence ID" value="KAF6032882.1"/>
    <property type="molecule type" value="Genomic_DNA"/>
</dbReference>
<dbReference type="Proteomes" id="UP000593567">
    <property type="component" value="Unassembled WGS sequence"/>
</dbReference>